<comment type="caution">
    <text evidence="2">The sequence shown here is derived from an EMBL/GenBank/DDBJ whole genome shotgun (WGS) entry which is preliminary data.</text>
</comment>
<name>A0A0G0YWZ2_9BACT</name>
<evidence type="ECO:0000259" key="1">
    <source>
        <dbReference type="PROSITE" id="PS51462"/>
    </source>
</evidence>
<dbReference type="SUPFAM" id="SSF55811">
    <property type="entry name" value="Nudix"/>
    <property type="match status" value="1"/>
</dbReference>
<dbReference type="EMBL" id="LCBE01000002">
    <property type="protein sequence ID" value="KKS05008.1"/>
    <property type="molecule type" value="Genomic_DNA"/>
</dbReference>
<evidence type="ECO:0000313" key="2">
    <source>
        <dbReference type="EMBL" id="KKS05008.1"/>
    </source>
</evidence>
<dbReference type="InterPro" id="IPR000086">
    <property type="entry name" value="NUDIX_hydrolase_dom"/>
</dbReference>
<proteinExistence type="predicted"/>
<dbReference type="PROSITE" id="PS51462">
    <property type="entry name" value="NUDIX"/>
    <property type="match status" value="1"/>
</dbReference>
<evidence type="ECO:0000313" key="3">
    <source>
        <dbReference type="Proteomes" id="UP000034236"/>
    </source>
</evidence>
<reference evidence="2 3" key="1">
    <citation type="journal article" date="2015" name="Nature">
        <title>rRNA introns, odd ribosomes, and small enigmatic genomes across a large radiation of phyla.</title>
        <authorList>
            <person name="Brown C.T."/>
            <person name="Hug L.A."/>
            <person name="Thomas B.C."/>
            <person name="Sharon I."/>
            <person name="Castelle C.J."/>
            <person name="Singh A."/>
            <person name="Wilkins M.J."/>
            <person name="Williams K.H."/>
            <person name="Banfield J.F."/>
        </authorList>
    </citation>
    <scope>NUCLEOTIDE SEQUENCE [LARGE SCALE GENOMIC DNA]</scope>
</reference>
<accession>A0A0G0YWZ2</accession>
<dbReference type="Pfam" id="PF00293">
    <property type="entry name" value="NUDIX"/>
    <property type="match status" value="1"/>
</dbReference>
<dbReference type="InterPro" id="IPR015797">
    <property type="entry name" value="NUDIX_hydrolase-like_dom_sf"/>
</dbReference>
<dbReference type="GO" id="GO:0016787">
    <property type="term" value="F:hydrolase activity"/>
    <property type="evidence" value="ECO:0007669"/>
    <property type="project" value="UniProtKB-KW"/>
</dbReference>
<sequence>MRIPIVDEQDEIIGYKDRRDRNPKDICRVTGLWLTDPEGNILLAQRSLDNNHDPGKWAPAVSGTVEEGETYELNMIKETEEEIGLKNPHLVFGPKFRRSTSHEYFAQCFTAVVDHNYPFIKQDEEVEKIRWFTKNEIMKFLKEKPEMFIQSFEPIAEYFLK</sequence>
<gene>
    <name evidence="2" type="ORF">UU58_C0002G0020</name>
</gene>
<keyword evidence="2" id="KW-0378">Hydrolase</keyword>
<dbReference type="Proteomes" id="UP000034236">
    <property type="component" value="Unassembled WGS sequence"/>
</dbReference>
<feature type="domain" description="Nudix hydrolase" evidence="1">
    <location>
        <begin position="25"/>
        <end position="154"/>
    </location>
</feature>
<organism evidence="2 3">
    <name type="scientific">Candidatus Nomurabacteria bacterium GW2011_GWA2_41_25</name>
    <dbReference type="NCBI Taxonomy" id="1618736"/>
    <lineage>
        <taxon>Bacteria</taxon>
        <taxon>Candidatus Nomuraibacteriota</taxon>
    </lineage>
</organism>
<dbReference type="Gene3D" id="3.90.79.10">
    <property type="entry name" value="Nucleoside Triphosphate Pyrophosphohydrolase"/>
    <property type="match status" value="1"/>
</dbReference>
<protein>
    <submittedName>
        <fullName evidence="2">NUDIX hydrolase</fullName>
    </submittedName>
</protein>
<dbReference type="AlphaFoldDB" id="A0A0G0YWZ2"/>